<protein>
    <submittedName>
        <fullName evidence="1">Uncharacterized protein</fullName>
    </submittedName>
</protein>
<organism evidence="1 4">
    <name type="scientific">Phytophthora fragariae</name>
    <dbReference type="NCBI Taxonomy" id="53985"/>
    <lineage>
        <taxon>Eukaryota</taxon>
        <taxon>Sar</taxon>
        <taxon>Stramenopiles</taxon>
        <taxon>Oomycota</taxon>
        <taxon>Peronosporomycetes</taxon>
        <taxon>Peronosporales</taxon>
        <taxon>Peronosporaceae</taxon>
        <taxon>Phytophthora</taxon>
    </lineage>
</organism>
<comment type="caution">
    <text evidence="1">The sequence shown here is derived from an EMBL/GenBank/DDBJ whole genome shotgun (WGS) entry which is preliminary data.</text>
</comment>
<sequence length="106" mass="12196">MYQGTQKAVPRELPMQGDPKQGALQICMKYLSKNGCTGIGEPGKCISSKRAHFRPSELSDVVKDYIVKKFGDLAHEFADLRILGSRLHIHYQRNFRFHLSRRHLLE</sequence>
<dbReference type="EMBL" id="QXGA01000198">
    <property type="protein sequence ID" value="KAE9150249.1"/>
    <property type="molecule type" value="Genomic_DNA"/>
</dbReference>
<dbReference type="Proteomes" id="UP000440732">
    <property type="component" value="Unassembled WGS sequence"/>
</dbReference>
<dbReference type="Proteomes" id="UP000437068">
    <property type="component" value="Unassembled WGS sequence"/>
</dbReference>
<accession>A0A6A3UI80</accession>
<dbReference type="AlphaFoldDB" id="A0A6A3UI80"/>
<dbReference type="EMBL" id="QXGE01000198">
    <property type="protein sequence ID" value="KAE9320531.1"/>
    <property type="molecule type" value="Genomic_DNA"/>
</dbReference>
<reference evidence="3 4" key="1">
    <citation type="submission" date="2018-08" db="EMBL/GenBank/DDBJ databases">
        <title>Genomic investigation of the strawberry pathogen Phytophthora fragariae indicates pathogenicity is determined by transcriptional variation in three key races.</title>
        <authorList>
            <person name="Adams T.M."/>
            <person name="Armitage A.D."/>
            <person name="Sobczyk M.K."/>
            <person name="Bates H.J."/>
            <person name="Dunwell J.M."/>
            <person name="Nellist C.F."/>
            <person name="Harrison R.J."/>
        </authorList>
    </citation>
    <scope>NUCLEOTIDE SEQUENCE [LARGE SCALE GENOMIC DNA]</scope>
    <source>
        <strain evidence="2 3">A4</strain>
        <strain evidence="1 4">NOV-5</strain>
    </source>
</reference>
<evidence type="ECO:0000313" key="3">
    <source>
        <dbReference type="Proteomes" id="UP000437068"/>
    </source>
</evidence>
<proteinExistence type="predicted"/>
<evidence type="ECO:0000313" key="2">
    <source>
        <dbReference type="EMBL" id="KAE9320531.1"/>
    </source>
</evidence>
<evidence type="ECO:0000313" key="4">
    <source>
        <dbReference type="Proteomes" id="UP000440732"/>
    </source>
</evidence>
<evidence type="ECO:0000313" key="1">
    <source>
        <dbReference type="EMBL" id="KAE9150249.1"/>
    </source>
</evidence>
<name>A0A6A3UI80_9STRA</name>
<gene>
    <name evidence="2" type="ORF">PF001_g5367</name>
    <name evidence="1" type="ORF">PF006_g5343</name>
</gene>